<comment type="subcellular location">
    <subcellularLocation>
        <location evidence="2">Cell membrane</location>
        <topology evidence="2">Lipid-anchor</topology>
    </subcellularLocation>
</comment>
<dbReference type="InterPro" id="IPR003423">
    <property type="entry name" value="OMP_efflux"/>
</dbReference>
<organism evidence="4 5">
    <name type="scientific">Hydrogenophaga palleronii</name>
    <dbReference type="NCBI Taxonomy" id="65655"/>
    <lineage>
        <taxon>Bacteria</taxon>
        <taxon>Pseudomonadati</taxon>
        <taxon>Pseudomonadota</taxon>
        <taxon>Betaproteobacteria</taxon>
        <taxon>Burkholderiales</taxon>
        <taxon>Comamonadaceae</taxon>
        <taxon>Hydrogenophaga</taxon>
    </lineage>
</organism>
<feature type="chain" id="PRO_5044977249" evidence="2">
    <location>
        <begin position="29"/>
        <end position="463"/>
    </location>
</feature>
<keyword evidence="2" id="KW-0564">Palmitate</keyword>
<dbReference type="Pfam" id="PF02321">
    <property type="entry name" value="OEP"/>
    <property type="match status" value="2"/>
</dbReference>
<name>A0ABU1WRY7_9BURK</name>
<dbReference type="PANTHER" id="PTHR30203">
    <property type="entry name" value="OUTER MEMBRANE CATION EFFLUX PROTEIN"/>
    <property type="match status" value="1"/>
</dbReference>
<comment type="similarity">
    <text evidence="1 2">Belongs to the outer membrane factor (OMF) (TC 1.B.17) family.</text>
</comment>
<sequence>MTCFSMARRALTAAALVALAGCAAPVVAPTASWKAPAGWSADVPLAAPTAHAAAPVSEAWWASAGSAELNALVEVALRSNRDLHIAAARVLQARAGVEAADAQQLPQLGLAAGAQRGRDSSANPRASVVSVGLRAGWEPDLFGAQGLASQAATLDAQGAELAQQAMRVAIAADVSTAWFEIRTLRRREAVARDALATLERQIEVARRRFDAGQSSALDVDRQLAEQGQERAALAQLQGAQRARLRQLAVLTGAAQPDPTLAFADAGATGIAAPAGLLPAELLERRPDVRLQARALEAAAARLGVARRDLYPRIQLDWAGHKERLSVGGSSASPTLVVGYGVSLALPIFDGGRIRANIAVHEARTQEAMAGYEKAMLVALADAETALVQLAAAETTVAELEQALRAGADAASRSQRMFEAGLVDLNTVLDVRRSHLRAQDALLQARGAQWVAGVSVRRAFAGGV</sequence>
<evidence type="ECO:0000256" key="3">
    <source>
        <dbReference type="SAM" id="Coils"/>
    </source>
</evidence>
<dbReference type="SUPFAM" id="SSF56954">
    <property type="entry name" value="Outer membrane efflux proteins (OEP)"/>
    <property type="match status" value="1"/>
</dbReference>
<comment type="caution">
    <text evidence="4">The sequence shown here is derived from an EMBL/GenBank/DDBJ whole genome shotgun (WGS) entry which is preliminary data.</text>
</comment>
<dbReference type="Gene3D" id="1.20.1600.10">
    <property type="entry name" value="Outer membrane efflux proteins (OEP)"/>
    <property type="match status" value="1"/>
</dbReference>
<evidence type="ECO:0000313" key="4">
    <source>
        <dbReference type="EMBL" id="MDR7151824.1"/>
    </source>
</evidence>
<dbReference type="PANTHER" id="PTHR30203:SF21">
    <property type="entry name" value="OUTER MEMBRANE COMPONENT OF MULTIDRUG EFFLUX PUMP-RELATED"/>
    <property type="match status" value="1"/>
</dbReference>
<proteinExistence type="inferred from homology"/>
<keyword evidence="2" id="KW-1134">Transmembrane beta strand</keyword>
<feature type="signal peptide" evidence="2">
    <location>
        <begin position="1"/>
        <end position="28"/>
    </location>
</feature>
<evidence type="ECO:0000256" key="1">
    <source>
        <dbReference type="ARBA" id="ARBA00007613"/>
    </source>
</evidence>
<reference evidence="4 5" key="1">
    <citation type="submission" date="2023-07" db="EMBL/GenBank/DDBJ databases">
        <title>Sorghum-associated microbial communities from plants grown in Nebraska, USA.</title>
        <authorList>
            <person name="Schachtman D."/>
        </authorList>
    </citation>
    <scope>NUCLEOTIDE SEQUENCE [LARGE SCALE GENOMIC DNA]</scope>
    <source>
        <strain evidence="4 5">4249</strain>
    </source>
</reference>
<feature type="coiled-coil region" evidence="3">
    <location>
        <begin position="181"/>
        <end position="208"/>
    </location>
</feature>
<gene>
    <name evidence="4" type="ORF">J2W49_003800</name>
</gene>
<dbReference type="NCBIfam" id="TIGR01845">
    <property type="entry name" value="outer_NodT"/>
    <property type="match status" value="1"/>
</dbReference>
<keyword evidence="2" id="KW-0472">Membrane</keyword>
<keyword evidence="5" id="KW-1185">Reference proteome</keyword>
<dbReference type="RefSeq" id="WP_310319947.1">
    <property type="nucleotide sequence ID" value="NZ_JAVDWU010000009.1"/>
</dbReference>
<dbReference type="Proteomes" id="UP001265700">
    <property type="component" value="Unassembled WGS sequence"/>
</dbReference>
<evidence type="ECO:0000256" key="2">
    <source>
        <dbReference type="RuleBase" id="RU362097"/>
    </source>
</evidence>
<accession>A0ABU1WRY7</accession>
<dbReference type="EMBL" id="JAVDWU010000009">
    <property type="protein sequence ID" value="MDR7151824.1"/>
    <property type="molecule type" value="Genomic_DNA"/>
</dbReference>
<protein>
    <submittedName>
        <fullName evidence="4">Multidrug efflux system outer membrane protein</fullName>
    </submittedName>
</protein>
<dbReference type="InterPro" id="IPR010131">
    <property type="entry name" value="MdtP/NodT-like"/>
</dbReference>
<keyword evidence="2" id="KW-0449">Lipoprotein</keyword>
<keyword evidence="2" id="KW-0812">Transmembrane</keyword>
<dbReference type="Gene3D" id="2.20.200.10">
    <property type="entry name" value="Outer membrane efflux proteins (OEP)"/>
    <property type="match status" value="1"/>
</dbReference>
<keyword evidence="3" id="KW-0175">Coiled coil</keyword>
<evidence type="ECO:0000313" key="5">
    <source>
        <dbReference type="Proteomes" id="UP001265700"/>
    </source>
</evidence>
<keyword evidence="2" id="KW-0732">Signal</keyword>